<evidence type="ECO:0000313" key="2">
    <source>
        <dbReference type="EMBL" id="WXA93531.1"/>
    </source>
</evidence>
<proteinExistence type="predicted"/>
<feature type="region of interest" description="Disordered" evidence="1">
    <location>
        <begin position="32"/>
        <end position="82"/>
    </location>
</feature>
<evidence type="ECO:0000313" key="3">
    <source>
        <dbReference type="Proteomes" id="UP001379533"/>
    </source>
</evidence>
<dbReference type="RefSeq" id="WP_394844132.1">
    <property type="nucleotide sequence ID" value="NZ_CP089982.1"/>
</dbReference>
<gene>
    <name evidence="2" type="ORF">LZC95_44650</name>
</gene>
<dbReference type="Proteomes" id="UP001379533">
    <property type="component" value="Chromosome"/>
</dbReference>
<dbReference type="EMBL" id="CP089982">
    <property type="protein sequence ID" value="WXA93531.1"/>
    <property type="molecule type" value="Genomic_DNA"/>
</dbReference>
<reference evidence="2 3" key="1">
    <citation type="submission" date="2021-12" db="EMBL/GenBank/DDBJ databases">
        <title>Discovery of the Pendulisporaceae a myxobacterial family with distinct sporulation behavior and unique specialized metabolism.</title>
        <authorList>
            <person name="Garcia R."/>
            <person name="Popoff A."/>
            <person name="Bader C.D."/>
            <person name="Loehr J."/>
            <person name="Walesch S."/>
            <person name="Walt C."/>
            <person name="Boldt J."/>
            <person name="Bunk B."/>
            <person name="Haeckl F.J.F.P.J."/>
            <person name="Gunesch A.P."/>
            <person name="Birkelbach J."/>
            <person name="Nuebel U."/>
            <person name="Pietschmann T."/>
            <person name="Bach T."/>
            <person name="Mueller R."/>
        </authorList>
    </citation>
    <scope>NUCLEOTIDE SEQUENCE [LARGE SCALE GENOMIC DNA]</scope>
    <source>
        <strain evidence="2 3">MSr12523</strain>
    </source>
</reference>
<accession>A0ABZ2KAX5</accession>
<organism evidence="2 3">
    <name type="scientific">Pendulispora brunnea</name>
    <dbReference type="NCBI Taxonomy" id="2905690"/>
    <lineage>
        <taxon>Bacteria</taxon>
        <taxon>Pseudomonadati</taxon>
        <taxon>Myxococcota</taxon>
        <taxon>Myxococcia</taxon>
        <taxon>Myxococcales</taxon>
        <taxon>Sorangiineae</taxon>
        <taxon>Pendulisporaceae</taxon>
        <taxon>Pendulispora</taxon>
    </lineage>
</organism>
<keyword evidence="3" id="KW-1185">Reference proteome</keyword>
<sequence>MNFGYILRFAAISVGVGLGTAVGCGGANSSDLLDSTGPGSGGDGGGNPPGQDGGGGGDSGQGRDTGTDASEPPDSGPQSRGVRCYDNSPERYCSGGQPLCCISTNFLGSKTYACGQAAGCPNSDQFPARCDSNDDCPRQGQRCCGHLTGSGSDQHFDRISCEQERCDSDSLQVCTTDADCRGSEQCTGIDSENRIYRYCR</sequence>
<evidence type="ECO:0000256" key="1">
    <source>
        <dbReference type="SAM" id="MobiDB-lite"/>
    </source>
</evidence>
<feature type="compositionally biased region" description="Gly residues" evidence="1">
    <location>
        <begin position="38"/>
        <end position="60"/>
    </location>
</feature>
<protein>
    <submittedName>
        <fullName evidence="2">Uncharacterized protein</fullName>
    </submittedName>
</protein>
<name>A0ABZ2KAX5_9BACT</name>